<dbReference type="RefSeq" id="WP_072697368.1">
    <property type="nucleotide sequence ID" value="NZ_FRDI01000008.1"/>
</dbReference>
<name>A0A1M7T7J8_9BACT</name>
<dbReference type="InterPro" id="IPR038726">
    <property type="entry name" value="PDDEXK_AddAB-type"/>
</dbReference>
<accession>A0A1M7T7J8</accession>
<reference evidence="2 3" key="1">
    <citation type="submission" date="2016-12" db="EMBL/GenBank/DDBJ databases">
        <authorList>
            <person name="Song W.-J."/>
            <person name="Kurnit D.M."/>
        </authorList>
    </citation>
    <scope>NUCLEOTIDE SEQUENCE [LARGE SCALE GENOMIC DNA]</scope>
    <source>
        <strain evidence="2 3">DSM 11393</strain>
    </source>
</reference>
<dbReference type="Proteomes" id="UP000186469">
    <property type="component" value="Unassembled WGS sequence"/>
</dbReference>
<keyword evidence="3" id="KW-1185">Reference proteome</keyword>
<gene>
    <name evidence="2" type="ORF">SAMN02745728_01676</name>
</gene>
<evidence type="ECO:0000313" key="2">
    <source>
        <dbReference type="EMBL" id="SHN66688.1"/>
    </source>
</evidence>
<sequence>MLLDTERQVITESPNAIRLRASSLPDLLDCPRRWESKNIYKKYLPKTEIALLGTAIHKGTAAFDLGVLNLQEISVDDAVGVAVEEIWQPKDEIKFEELTQADLEKITKPLVTKYCNEYARTLKYLAVELTCPDLLISDLGIILTGTTDRVYQDEFENIGIIDVKTGKTAVSADGTVKTSGHKTQLAVYELLTAHALGCDLTAPALIIGMQTGATAKAQRIGIGTVKNAKDVLIGNSLEKGVLTHASNVLHSGIFYGNPKSMMCHVKYCPNFLTCTSK</sequence>
<dbReference type="STRING" id="1121455.SAMN02745728_01676"/>
<feature type="domain" description="PD-(D/E)XK endonuclease-like" evidence="1">
    <location>
        <begin position="21"/>
        <end position="269"/>
    </location>
</feature>
<protein>
    <submittedName>
        <fullName evidence="2">PD-(D/E)XK nuclease superfamily protein</fullName>
    </submittedName>
</protein>
<evidence type="ECO:0000313" key="3">
    <source>
        <dbReference type="Proteomes" id="UP000186469"/>
    </source>
</evidence>
<organism evidence="2 3">
    <name type="scientific">Desulfovibrio litoralis DSM 11393</name>
    <dbReference type="NCBI Taxonomy" id="1121455"/>
    <lineage>
        <taxon>Bacteria</taxon>
        <taxon>Pseudomonadati</taxon>
        <taxon>Thermodesulfobacteriota</taxon>
        <taxon>Desulfovibrionia</taxon>
        <taxon>Desulfovibrionales</taxon>
        <taxon>Desulfovibrionaceae</taxon>
        <taxon>Desulfovibrio</taxon>
    </lineage>
</organism>
<dbReference type="Gene3D" id="3.90.320.10">
    <property type="match status" value="1"/>
</dbReference>
<evidence type="ECO:0000259" key="1">
    <source>
        <dbReference type="Pfam" id="PF12705"/>
    </source>
</evidence>
<dbReference type="Pfam" id="PF12705">
    <property type="entry name" value="PDDEXK_1"/>
    <property type="match status" value="1"/>
</dbReference>
<dbReference type="OrthoDB" id="5457189at2"/>
<proteinExistence type="predicted"/>
<dbReference type="AlphaFoldDB" id="A0A1M7T7J8"/>
<dbReference type="EMBL" id="FRDI01000008">
    <property type="protein sequence ID" value="SHN66688.1"/>
    <property type="molecule type" value="Genomic_DNA"/>
</dbReference>
<dbReference type="InterPro" id="IPR011604">
    <property type="entry name" value="PDDEXK-like_dom_sf"/>
</dbReference>